<evidence type="ECO:0000259" key="7">
    <source>
        <dbReference type="Pfam" id="PF13354"/>
    </source>
</evidence>
<evidence type="ECO:0000256" key="3">
    <source>
        <dbReference type="ARBA" id="ARBA00022801"/>
    </source>
</evidence>
<keyword evidence="3 5" id="KW-0378">Hydrolase</keyword>
<dbReference type="PROSITE" id="PS00146">
    <property type="entry name" value="BETA_LACTAMASE_A"/>
    <property type="match status" value="1"/>
</dbReference>
<keyword evidence="4 5" id="KW-0046">Antibiotic resistance</keyword>
<dbReference type="AlphaFoldDB" id="A0A5Q3QHN1"/>
<dbReference type="InterPro" id="IPR045155">
    <property type="entry name" value="Beta-lactam_cat"/>
</dbReference>
<evidence type="ECO:0000256" key="2">
    <source>
        <dbReference type="ARBA" id="ARBA00012865"/>
    </source>
</evidence>
<dbReference type="GO" id="GO:0046677">
    <property type="term" value="P:response to antibiotic"/>
    <property type="evidence" value="ECO:0007669"/>
    <property type="project" value="UniProtKB-UniRule"/>
</dbReference>
<dbReference type="GO" id="GO:0030655">
    <property type="term" value="P:beta-lactam antibiotic catabolic process"/>
    <property type="evidence" value="ECO:0007669"/>
    <property type="project" value="InterPro"/>
</dbReference>
<comment type="catalytic activity">
    <reaction evidence="5">
        <text>a beta-lactam + H2O = a substituted beta-amino acid</text>
        <dbReference type="Rhea" id="RHEA:20401"/>
        <dbReference type="ChEBI" id="CHEBI:15377"/>
        <dbReference type="ChEBI" id="CHEBI:35627"/>
        <dbReference type="ChEBI" id="CHEBI:140347"/>
        <dbReference type="EC" id="3.5.2.6"/>
    </reaction>
</comment>
<dbReference type="PANTHER" id="PTHR35333:SF3">
    <property type="entry name" value="BETA-LACTAMASE-TYPE TRANSPEPTIDASE FOLD CONTAINING PROTEIN"/>
    <property type="match status" value="1"/>
</dbReference>
<dbReference type="InterPro" id="IPR023650">
    <property type="entry name" value="Beta-lactam_class-A_AS"/>
</dbReference>
<evidence type="ECO:0000313" key="8">
    <source>
        <dbReference type="EMBL" id="QGK70969.1"/>
    </source>
</evidence>
<accession>A0A5Q3QHN1</accession>
<dbReference type="GO" id="GO:0008800">
    <property type="term" value="F:beta-lactamase activity"/>
    <property type="evidence" value="ECO:0007669"/>
    <property type="project" value="UniProtKB-UniRule"/>
</dbReference>
<protein>
    <recommendedName>
        <fullName evidence="2 5">Beta-lactamase</fullName>
        <ecNumber evidence="2 5">3.5.2.6</ecNumber>
    </recommendedName>
</protein>
<dbReference type="InterPro" id="IPR012338">
    <property type="entry name" value="Beta-lactam/transpept-like"/>
</dbReference>
<evidence type="ECO:0000256" key="6">
    <source>
        <dbReference type="SAM" id="SignalP"/>
    </source>
</evidence>
<dbReference type="InterPro" id="IPR000871">
    <property type="entry name" value="Beta-lactam_class-A"/>
</dbReference>
<sequence>MRRTTVKSISRRGVLAGLAAVPVLASTRHAIAGSEPTFPELEQRYGARLGVWARNAVTGRTVHHRPHERFAMTSTFKPYAAAALLREHGLAGDYFRHRVFFRREDLVVHSPICEQAVDTGMTVLELCDAAITYSDNTAGNLLLTELGGPAAIAPFARTLGDPATRLDRWEPELNEAERGDPRDTTTPAAIGTGYGRLVLADGLPRPERDRLTAWLLANTTGDTSIRAGVPPTWVTGDKTGGGSYATNNDVAVTWTDLDQPIIIAVLSDKPIRDAEPDDALIADAAKRVAERLTDA</sequence>
<evidence type="ECO:0000313" key="9">
    <source>
        <dbReference type="Proteomes" id="UP000371041"/>
    </source>
</evidence>
<dbReference type="PANTHER" id="PTHR35333">
    <property type="entry name" value="BETA-LACTAMASE"/>
    <property type="match status" value="1"/>
</dbReference>
<dbReference type="SUPFAM" id="SSF56601">
    <property type="entry name" value="beta-lactamase/transpeptidase-like"/>
    <property type="match status" value="1"/>
</dbReference>
<organism evidence="8 9">
    <name type="scientific">Allosaccharopolyspora coralli</name>
    <dbReference type="NCBI Taxonomy" id="2665642"/>
    <lineage>
        <taxon>Bacteria</taxon>
        <taxon>Bacillati</taxon>
        <taxon>Actinomycetota</taxon>
        <taxon>Actinomycetes</taxon>
        <taxon>Pseudonocardiales</taxon>
        <taxon>Pseudonocardiaceae</taxon>
        <taxon>Allosaccharopolyspora</taxon>
    </lineage>
</organism>
<keyword evidence="6" id="KW-0732">Signal</keyword>
<evidence type="ECO:0000256" key="4">
    <source>
        <dbReference type="ARBA" id="ARBA00023251"/>
    </source>
</evidence>
<feature type="chain" id="PRO_5039356454" description="Beta-lactamase" evidence="6">
    <location>
        <begin position="26"/>
        <end position="295"/>
    </location>
</feature>
<dbReference type="Gene3D" id="3.40.710.10">
    <property type="entry name" value="DD-peptidase/beta-lactamase superfamily"/>
    <property type="match status" value="1"/>
</dbReference>
<proteinExistence type="inferred from homology"/>
<evidence type="ECO:0000256" key="5">
    <source>
        <dbReference type="RuleBase" id="RU361140"/>
    </source>
</evidence>
<dbReference type="KEGG" id="sace:GIY23_16895"/>
<reference evidence="9" key="1">
    <citation type="submission" date="2019-11" db="EMBL/GenBank/DDBJ databases">
        <title>The complete genome sequence of Saccharopolyspora sp. E2A.</title>
        <authorList>
            <person name="Zhang G."/>
        </authorList>
    </citation>
    <scope>NUCLEOTIDE SEQUENCE [LARGE SCALE GENOMIC DNA]</scope>
    <source>
        <strain evidence="9">E2A</strain>
    </source>
</reference>
<name>A0A5Q3QHN1_9PSEU</name>
<keyword evidence="9" id="KW-1185">Reference proteome</keyword>
<dbReference type="EMBL" id="CP045929">
    <property type="protein sequence ID" value="QGK70969.1"/>
    <property type="molecule type" value="Genomic_DNA"/>
</dbReference>
<dbReference type="Pfam" id="PF13354">
    <property type="entry name" value="Beta-lactamase2"/>
    <property type="match status" value="1"/>
</dbReference>
<comment type="similarity">
    <text evidence="1 5">Belongs to the class-A beta-lactamase family.</text>
</comment>
<dbReference type="NCBIfam" id="NF033103">
    <property type="entry name" value="bla_class_A"/>
    <property type="match status" value="1"/>
</dbReference>
<feature type="signal peptide" evidence="6">
    <location>
        <begin position="1"/>
        <end position="25"/>
    </location>
</feature>
<gene>
    <name evidence="8" type="primary">bla</name>
    <name evidence="8" type="ORF">GIY23_16895</name>
</gene>
<dbReference type="EC" id="3.5.2.6" evidence="2 5"/>
<evidence type="ECO:0000256" key="1">
    <source>
        <dbReference type="ARBA" id="ARBA00009009"/>
    </source>
</evidence>
<feature type="domain" description="Beta-lactamase class A catalytic" evidence="7">
    <location>
        <begin position="50"/>
        <end position="266"/>
    </location>
</feature>
<dbReference type="PRINTS" id="PR00118">
    <property type="entry name" value="BLACTAMASEA"/>
</dbReference>
<dbReference type="Proteomes" id="UP000371041">
    <property type="component" value="Chromosome"/>
</dbReference>